<dbReference type="InterPro" id="IPR002109">
    <property type="entry name" value="Glutaredoxin"/>
</dbReference>
<gene>
    <name evidence="2" type="ORF">ABNX05_17965</name>
</gene>
<comment type="caution">
    <text evidence="2">The sequence shown here is derived from an EMBL/GenBank/DDBJ whole genome shotgun (WGS) entry which is preliminary data.</text>
</comment>
<proteinExistence type="predicted"/>
<dbReference type="CDD" id="cd02976">
    <property type="entry name" value="NrdH"/>
    <property type="match status" value="1"/>
</dbReference>
<evidence type="ECO:0000313" key="3">
    <source>
        <dbReference type="Proteomes" id="UP001478862"/>
    </source>
</evidence>
<feature type="domain" description="Glutaredoxin" evidence="1">
    <location>
        <begin position="2"/>
        <end position="51"/>
    </location>
</feature>
<organism evidence="2 3">
    <name type="scientific">Lysinibacillus zambalensis</name>
    <dbReference type="NCBI Taxonomy" id="3160866"/>
    <lineage>
        <taxon>Bacteria</taxon>
        <taxon>Bacillati</taxon>
        <taxon>Bacillota</taxon>
        <taxon>Bacilli</taxon>
        <taxon>Bacillales</taxon>
        <taxon>Bacillaceae</taxon>
        <taxon>Lysinibacillus</taxon>
    </lineage>
</organism>
<dbReference type="InterPro" id="IPR036249">
    <property type="entry name" value="Thioredoxin-like_sf"/>
</dbReference>
<dbReference type="RefSeq" id="WP_349660957.1">
    <property type="nucleotide sequence ID" value="NZ_JBEGDG010000015.1"/>
</dbReference>
<sequence length="74" mass="8269">MVILYTRTVCPKCTLIKTLLNSAEVAYEQVNLDFDEKAEAELKEKGFMGLPIALDEGQYYADVPSIQALIDQKA</sequence>
<name>A0ABV1MVH3_9BACI</name>
<dbReference type="Proteomes" id="UP001478862">
    <property type="component" value="Unassembled WGS sequence"/>
</dbReference>
<evidence type="ECO:0000259" key="1">
    <source>
        <dbReference type="Pfam" id="PF00462"/>
    </source>
</evidence>
<dbReference type="Pfam" id="PF00462">
    <property type="entry name" value="Glutaredoxin"/>
    <property type="match status" value="1"/>
</dbReference>
<dbReference type="PROSITE" id="PS51354">
    <property type="entry name" value="GLUTAREDOXIN_2"/>
    <property type="match status" value="1"/>
</dbReference>
<accession>A0ABV1MVH3</accession>
<dbReference type="SUPFAM" id="SSF52833">
    <property type="entry name" value="Thioredoxin-like"/>
    <property type="match status" value="1"/>
</dbReference>
<evidence type="ECO:0000313" key="2">
    <source>
        <dbReference type="EMBL" id="MEQ6356512.1"/>
    </source>
</evidence>
<protein>
    <submittedName>
        <fullName evidence="2">Glutaredoxin family protein</fullName>
    </submittedName>
</protein>
<keyword evidence="3" id="KW-1185">Reference proteome</keyword>
<reference evidence="2 3" key="1">
    <citation type="submission" date="2024-06" db="EMBL/GenBank/DDBJ databases">
        <title>Lysinibacillus zambalefons sp. nov., a Novel Firmicute Isolated from the Poon Bato Zambales Hyperalkaline Spring.</title>
        <authorList>
            <person name="Aja J.A."/>
            <person name="Lazaro J.E.H."/>
            <person name="Llorin L.D."/>
            <person name="Lim K.R."/>
            <person name="Teodosio J."/>
            <person name="Dalisay D.S."/>
        </authorList>
    </citation>
    <scope>NUCLEOTIDE SEQUENCE [LARGE SCALE GENOMIC DNA]</scope>
    <source>
        <strain evidence="2 3">M3</strain>
    </source>
</reference>
<dbReference type="EMBL" id="JBEGDG010000015">
    <property type="protein sequence ID" value="MEQ6356512.1"/>
    <property type="molecule type" value="Genomic_DNA"/>
</dbReference>
<dbReference type="Gene3D" id="3.40.30.10">
    <property type="entry name" value="Glutaredoxin"/>
    <property type="match status" value="1"/>
</dbReference>